<sequence>MRLQAKDETSTKLTNNMPHKAFFSMRSGERKYVDVRWIEPFQHWFDFVAVIRVFWTVKPFLDDHCDETVTYQCLIHYMFKESRLWFFWKIKRRFRKLLLESMSLGKQTIKHAQIALHFIVKVKHRLIRKKSDLWLKAMVLLKELYSARLKKIRFTRSGLSLHQLLITCISQWPFIENPSTKFSVSVTPWLANSEIGEFADFDDIHRW</sequence>
<dbReference type="EMBL" id="CAKMRJ010005523">
    <property type="protein sequence ID" value="CAH1445694.1"/>
    <property type="molecule type" value="Genomic_DNA"/>
</dbReference>
<evidence type="ECO:0000313" key="2">
    <source>
        <dbReference type="Proteomes" id="UP001157418"/>
    </source>
</evidence>
<dbReference type="AlphaFoldDB" id="A0AAU9P6F7"/>
<gene>
    <name evidence="1" type="ORF">LVIROSA_LOCUS31442</name>
</gene>
<keyword evidence="2" id="KW-1185">Reference proteome</keyword>
<reference evidence="1 2" key="1">
    <citation type="submission" date="2022-01" db="EMBL/GenBank/DDBJ databases">
        <authorList>
            <person name="Xiong W."/>
            <person name="Schranz E."/>
        </authorList>
    </citation>
    <scope>NUCLEOTIDE SEQUENCE [LARGE SCALE GENOMIC DNA]</scope>
</reference>
<protein>
    <submittedName>
        <fullName evidence="1">Uncharacterized protein</fullName>
    </submittedName>
</protein>
<name>A0AAU9P6F7_9ASTR</name>
<dbReference type="Proteomes" id="UP001157418">
    <property type="component" value="Unassembled WGS sequence"/>
</dbReference>
<comment type="caution">
    <text evidence="1">The sequence shown here is derived from an EMBL/GenBank/DDBJ whole genome shotgun (WGS) entry which is preliminary data.</text>
</comment>
<evidence type="ECO:0000313" key="1">
    <source>
        <dbReference type="EMBL" id="CAH1445694.1"/>
    </source>
</evidence>
<organism evidence="1 2">
    <name type="scientific">Lactuca virosa</name>
    <dbReference type="NCBI Taxonomy" id="75947"/>
    <lineage>
        <taxon>Eukaryota</taxon>
        <taxon>Viridiplantae</taxon>
        <taxon>Streptophyta</taxon>
        <taxon>Embryophyta</taxon>
        <taxon>Tracheophyta</taxon>
        <taxon>Spermatophyta</taxon>
        <taxon>Magnoliopsida</taxon>
        <taxon>eudicotyledons</taxon>
        <taxon>Gunneridae</taxon>
        <taxon>Pentapetalae</taxon>
        <taxon>asterids</taxon>
        <taxon>campanulids</taxon>
        <taxon>Asterales</taxon>
        <taxon>Asteraceae</taxon>
        <taxon>Cichorioideae</taxon>
        <taxon>Cichorieae</taxon>
        <taxon>Lactucinae</taxon>
        <taxon>Lactuca</taxon>
    </lineage>
</organism>
<proteinExistence type="predicted"/>
<accession>A0AAU9P6F7</accession>